<comment type="similarity">
    <text evidence="1">Belongs to the CCDC25 family.</text>
</comment>
<dbReference type="InterPro" id="IPR008532">
    <property type="entry name" value="NFACT_RNA-bd"/>
</dbReference>
<dbReference type="VEuPathDB" id="VectorBase:CSON006895"/>
<evidence type="ECO:0000256" key="4">
    <source>
        <dbReference type="SAM" id="MobiDB-lite"/>
    </source>
</evidence>
<dbReference type="InterPro" id="IPR039730">
    <property type="entry name" value="Jlp2/Ccd25"/>
</dbReference>
<dbReference type="OMA" id="YHDEKAV"/>
<dbReference type="AlphaFoldDB" id="A0A336KM95"/>
<feature type="domain" description="NFACT RNA-binding" evidence="5">
    <location>
        <begin position="2"/>
        <end position="110"/>
    </location>
</feature>
<evidence type="ECO:0000259" key="5">
    <source>
        <dbReference type="Pfam" id="PF05670"/>
    </source>
</evidence>
<feature type="compositionally biased region" description="Basic and acidic residues" evidence="4">
    <location>
        <begin position="136"/>
        <end position="197"/>
    </location>
</feature>
<dbReference type="EMBL" id="UFQT01000259">
    <property type="protein sequence ID" value="SSX22537.1"/>
    <property type="molecule type" value="Genomic_DNA"/>
</dbReference>
<evidence type="ECO:0000256" key="2">
    <source>
        <dbReference type="ARBA" id="ARBA00016700"/>
    </source>
</evidence>
<comment type="subunit">
    <text evidence="3">Interacts (via cytoplasmic region) with ILK.</text>
</comment>
<dbReference type="Pfam" id="PF05670">
    <property type="entry name" value="NFACT-R_1"/>
    <property type="match status" value="1"/>
</dbReference>
<evidence type="ECO:0000313" key="7">
    <source>
        <dbReference type="EMBL" id="SSX22537.1"/>
    </source>
</evidence>
<evidence type="ECO:0000313" key="6">
    <source>
        <dbReference type="EMBL" id="SSX02160.1"/>
    </source>
</evidence>
<feature type="region of interest" description="Disordered" evidence="4">
    <location>
        <begin position="136"/>
        <end position="207"/>
    </location>
</feature>
<evidence type="ECO:0000256" key="1">
    <source>
        <dbReference type="ARBA" id="ARBA00008998"/>
    </source>
</evidence>
<reference evidence="7" key="2">
    <citation type="submission" date="2018-07" db="EMBL/GenBank/DDBJ databases">
        <authorList>
            <person name="Quirk P.G."/>
            <person name="Krulwich T.A."/>
        </authorList>
    </citation>
    <scope>NUCLEOTIDE SEQUENCE</scope>
</reference>
<organism evidence="6">
    <name type="scientific">Culicoides sonorensis</name>
    <name type="common">Biting midge</name>
    <dbReference type="NCBI Taxonomy" id="179676"/>
    <lineage>
        <taxon>Eukaryota</taxon>
        <taxon>Metazoa</taxon>
        <taxon>Ecdysozoa</taxon>
        <taxon>Arthropoda</taxon>
        <taxon>Hexapoda</taxon>
        <taxon>Insecta</taxon>
        <taxon>Pterygota</taxon>
        <taxon>Neoptera</taxon>
        <taxon>Endopterygota</taxon>
        <taxon>Diptera</taxon>
        <taxon>Nematocera</taxon>
        <taxon>Chironomoidea</taxon>
        <taxon>Ceratopogonidae</taxon>
        <taxon>Ceratopogoninae</taxon>
        <taxon>Culicoides</taxon>
        <taxon>Monoculicoides</taxon>
    </lineage>
</organism>
<gene>
    <name evidence="6" type="primary">CSON006895</name>
</gene>
<evidence type="ECO:0000256" key="3">
    <source>
        <dbReference type="ARBA" id="ARBA00024214"/>
    </source>
</evidence>
<dbReference type="PANTHER" id="PTHR13049:SF2">
    <property type="entry name" value="COILED-COIL DOMAIN-CONTAINING PROTEIN 25"/>
    <property type="match status" value="1"/>
</dbReference>
<accession>A0A336KM95</accession>
<sequence length="207" mass="24688">MFYFTSNVVKPPITLFMGEDKYENEELIKWGWPEDVWFHVDKLSSAHVYLRLNPGQTLDDIPMSVIEDACQLVKANSITGNKTNNIDVVYTMWENLKKTPGMEVGQVAFHRDKEVRKLHVEKRINEIVNRLNKTKREEKPDFRGLREERDRKEREDKKQLQRLQKEREKAEAKRKEEELEARSYKSLMKEENMKTNYDDGNDSDDFM</sequence>
<protein>
    <recommendedName>
        <fullName evidence="2">Coiled-coil domain-containing protein 25</fullName>
    </recommendedName>
</protein>
<reference evidence="6" key="1">
    <citation type="submission" date="2018-04" db="EMBL/GenBank/DDBJ databases">
        <authorList>
            <person name="Go L.Y."/>
            <person name="Mitchell J.A."/>
        </authorList>
    </citation>
    <scope>NUCLEOTIDE SEQUENCE</scope>
    <source>
        <tissue evidence="6">Whole organism</tissue>
    </source>
</reference>
<dbReference type="EMBL" id="UFQS01000259">
    <property type="protein sequence ID" value="SSX02160.1"/>
    <property type="molecule type" value="Genomic_DNA"/>
</dbReference>
<dbReference type="PANTHER" id="PTHR13049">
    <property type="entry name" value="DUF814-RELATED"/>
    <property type="match status" value="1"/>
</dbReference>
<name>A0A336KM95_CULSO</name>
<proteinExistence type="inferred from homology"/>